<sequence>MSKYRLYITSIEDYPDTTIECSTAQEALLHKHEAEEQGHIVTIKRIKEEKE</sequence>
<dbReference type="EMBL" id="JAGSCS010000004">
    <property type="protein sequence ID" value="MBR0575701.1"/>
    <property type="molecule type" value="Genomic_DNA"/>
</dbReference>
<reference evidence="1" key="1">
    <citation type="submission" date="2021-04" db="EMBL/GenBank/DDBJ databases">
        <title>Proteiniclasticum sedimins sp. nov., an obligate anaerobic bacterium isolated from anaerobic sludge.</title>
        <authorList>
            <person name="Liu J."/>
        </authorList>
    </citation>
    <scope>NUCLEOTIDE SEQUENCE</scope>
    <source>
        <strain evidence="1">BAD-10</strain>
    </source>
</reference>
<evidence type="ECO:0000313" key="1">
    <source>
        <dbReference type="EMBL" id="MBR0575701.1"/>
    </source>
</evidence>
<protein>
    <submittedName>
        <fullName evidence="1">Uncharacterized protein</fullName>
    </submittedName>
</protein>
<dbReference type="RefSeq" id="WP_211800256.1">
    <property type="nucleotide sequence ID" value="NZ_JAGSCS010000004.1"/>
</dbReference>
<dbReference type="AlphaFoldDB" id="A0A941CN18"/>
<gene>
    <name evidence="1" type="ORF">KCG48_05015</name>
</gene>
<accession>A0A941CN18</accession>
<keyword evidence="2" id="KW-1185">Reference proteome</keyword>
<name>A0A941CN18_9CLOT</name>
<evidence type="ECO:0000313" key="2">
    <source>
        <dbReference type="Proteomes" id="UP000675379"/>
    </source>
</evidence>
<comment type="caution">
    <text evidence="1">The sequence shown here is derived from an EMBL/GenBank/DDBJ whole genome shotgun (WGS) entry which is preliminary data.</text>
</comment>
<organism evidence="1 2">
    <name type="scientific">Proteiniclasticum sediminis</name>
    <dbReference type="NCBI Taxonomy" id="2804028"/>
    <lineage>
        <taxon>Bacteria</taxon>
        <taxon>Bacillati</taxon>
        <taxon>Bacillota</taxon>
        <taxon>Clostridia</taxon>
        <taxon>Eubacteriales</taxon>
        <taxon>Clostridiaceae</taxon>
        <taxon>Proteiniclasticum</taxon>
    </lineage>
</organism>
<dbReference type="Proteomes" id="UP000675379">
    <property type="component" value="Unassembled WGS sequence"/>
</dbReference>
<proteinExistence type="predicted"/>